<dbReference type="SMART" id="SM00342">
    <property type="entry name" value="HTH_ARAC"/>
    <property type="match status" value="1"/>
</dbReference>
<keyword evidence="1" id="KW-0805">Transcription regulation</keyword>
<dbReference type="PROSITE" id="PS00041">
    <property type="entry name" value="HTH_ARAC_FAMILY_1"/>
    <property type="match status" value="1"/>
</dbReference>
<evidence type="ECO:0000259" key="4">
    <source>
        <dbReference type="PROSITE" id="PS01124"/>
    </source>
</evidence>
<evidence type="ECO:0000313" key="6">
    <source>
        <dbReference type="Proteomes" id="UP000238322"/>
    </source>
</evidence>
<dbReference type="EMBL" id="PUHY01000005">
    <property type="protein sequence ID" value="PQO37345.1"/>
    <property type="molecule type" value="Genomic_DNA"/>
</dbReference>
<evidence type="ECO:0000313" key="5">
    <source>
        <dbReference type="EMBL" id="PQO37345.1"/>
    </source>
</evidence>
<dbReference type="PANTHER" id="PTHR46796">
    <property type="entry name" value="HTH-TYPE TRANSCRIPTIONAL ACTIVATOR RHAS-RELATED"/>
    <property type="match status" value="1"/>
</dbReference>
<gene>
    <name evidence="5" type="ORF">C5Y83_05215</name>
</gene>
<accession>A0A2S8FYT8</accession>
<evidence type="ECO:0000256" key="2">
    <source>
        <dbReference type="ARBA" id="ARBA00023125"/>
    </source>
</evidence>
<dbReference type="GO" id="GO:0003700">
    <property type="term" value="F:DNA-binding transcription factor activity"/>
    <property type="evidence" value="ECO:0007669"/>
    <property type="project" value="InterPro"/>
</dbReference>
<proteinExistence type="predicted"/>
<feature type="domain" description="HTH araC/xylS-type" evidence="4">
    <location>
        <begin position="225"/>
        <end position="326"/>
    </location>
</feature>
<dbReference type="Pfam" id="PF12833">
    <property type="entry name" value="HTH_18"/>
    <property type="match status" value="1"/>
</dbReference>
<dbReference type="GO" id="GO:0043565">
    <property type="term" value="F:sequence-specific DNA binding"/>
    <property type="evidence" value="ECO:0007669"/>
    <property type="project" value="InterPro"/>
</dbReference>
<reference evidence="5 6" key="1">
    <citation type="submission" date="2018-02" db="EMBL/GenBank/DDBJ databases">
        <title>Comparative genomes isolates from brazilian mangrove.</title>
        <authorList>
            <person name="Araujo J.E."/>
            <person name="Taketani R.G."/>
            <person name="Silva M.C.P."/>
            <person name="Loureco M.V."/>
            <person name="Andreote F.D."/>
        </authorList>
    </citation>
    <scope>NUCLEOTIDE SEQUENCE [LARGE SCALE GENOMIC DNA]</scope>
    <source>
        <strain evidence="5 6">Hex-1 MGV</strain>
    </source>
</reference>
<dbReference type="AlphaFoldDB" id="A0A2S8FYT8"/>
<dbReference type="Gene3D" id="1.10.10.60">
    <property type="entry name" value="Homeodomain-like"/>
    <property type="match status" value="1"/>
</dbReference>
<name>A0A2S8FYT8_9BACT</name>
<dbReference type="PROSITE" id="PS01124">
    <property type="entry name" value="HTH_ARAC_FAMILY_2"/>
    <property type="match status" value="1"/>
</dbReference>
<dbReference type="InterPro" id="IPR018062">
    <property type="entry name" value="HTH_AraC-typ_CS"/>
</dbReference>
<evidence type="ECO:0000256" key="1">
    <source>
        <dbReference type="ARBA" id="ARBA00023015"/>
    </source>
</evidence>
<dbReference type="InterPro" id="IPR050204">
    <property type="entry name" value="AraC_XylS_family_regulators"/>
</dbReference>
<sequence length="330" mass="38113">MSIFRQELRMKILCQERSIHSFDPEVLIDVVANTGFDQRLLRGGQFSGSLSRIALPNLRIDKGCYTLPCFARGSASSQWVMVGMTFTAEQSAWVNGRDTYFDDFQLYAENAAVDYRTVPDSPWVALQVARDWLQVQAIELTGREIPYPQHGFQNVVVPRWAAMQLRAEIEALIVSQRDLPLEQMNLTADRWERRLVTTLVAALSHATPDRPSLDMQTRRKKQLMEAVEHYLIHHITEDVRLEDLVRFTGTEERSLQRHCGEIYGLTPKQLLGIVRLNLIRGELLRPENKYAKVRTIAQKWGIRHQGRFAARYEELFGEKPSETTPRFVKM</sequence>
<dbReference type="Proteomes" id="UP000238322">
    <property type="component" value="Unassembled WGS sequence"/>
</dbReference>
<keyword evidence="3" id="KW-0804">Transcription</keyword>
<dbReference type="PANTHER" id="PTHR46796:SF12">
    <property type="entry name" value="HTH-TYPE DNA-BINDING TRANSCRIPTIONAL ACTIVATOR EUTR"/>
    <property type="match status" value="1"/>
</dbReference>
<organism evidence="5 6">
    <name type="scientific">Blastopirellula marina</name>
    <dbReference type="NCBI Taxonomy" id="124"/>
    <lineage>
        <taxon>Bacteria</taxon>
        <taxon>Pseudomonadati</taxon>
        <taxon>Planctomycetota</taxon>
        <taxon>Planctomycetia</taxon>
        <taxon>Pirellulales</taxon>
        <taxon>Pirellulaceae</taxon>
        <taxon>Blastopirellula</taxon>
    </lineage>
</organism>
<protein>
    <recommendedName>
        <fullName evidence="4">HTH araC/xylS-type domain-containing protein</fullName>
    </recommendedName>
</protein>
<evidence type="ECO:0000256" key="3">
    <source>
        <dbReference type="ARBA" id="ARBA00023163"/>
    </source>
</evidence>
<dbReference type="InterPro" id="IPR018060">
    <property type="entry name" value="HTH_AraC"/>
</dbReference>
<comment type="caution">
    <text evidence="5">The sequence shown here is derived from an EMBL/GenBank/DDBJ whole genome shotgun (WGS) entry which is preliminary data.</text>
</comment>
<keyword evidence="2" id="KW-0238">DNA-binding</keyword>